<keyword evidence="1 5" id="KW-0285">Flavoprotein</keyword>
<evidence type="ECO:0000256" key="4">
    <source>
        <dbReference type="ARBA" id="ARBA00023002"/>
    </source>
</evidence>
<protein>
    <recommendedName>
        <fullName evidence="5">Ferredoxin--NADP reductase</fullName>
        <shortName evidence="5">FNR</shortName>
        <shortName evidence="5">Fd-NADP(+) reductase</shortName>
        <ecNumber evidence="5">1.18.1.2</ecNumber>
    </recommendedName>
</protein>
<dbReference type="Pfam" id="PF07992">
    <property type="entry name" value="Pyr_redox_2"/>
    <property type="match status" value="1"/>
</dbReference>
<dbReference type="HAMAP" id="MF_01685">
    <property type="entry name" value="FENR2"/>
    <property type="match status" value="1"/>
</dbReference>
<dbReference type="InterPro" id="IPR050097">
    <property type="entry name" value="Ferredoxin-NADP_redctase_2"/>
</dbReference>
<comment type="cofactor">
    <cofactor evidence="5">
        <name>FAD</name>
        <dbReference type="ChEBI" id="CHEBI:57692"/>
    </cofactor>
    <text evidence="5">Binds 1 FAD per subunit.</text>
</comment>
<dbReference type="EMBL" id="JACOSL010000021">
    <property type="protein sequence ID" value="MBI1756053.1"/>
    <property type="molecule type" value="Genomic_DNA"/>
</dbReference>
<dbReference type="PANTHER" id="PTHR48105">
    <property type="entry name" value="THIOREDOXIN REDUCTASE 1-RELATED-RELATED"/>
    <property type="match status" value="1"/>
</dbReference>
<evidence type="ECO:0000256" key="5">
    <source>
        <dbReference type="HAMAP-Rule" id="MF_01685"/>
    </source>
</evidence>
<comment type="caution">
    <text evidence="7">The sequence shown here is derived from an EMBL/GenBank/DDBJ whole genome shotgun (WGS) entry which is preliminary data.</text>
</comment>
<keyword evidence="4 5" id="KW-0560">Oxidoreductase</keyword>
<dbReference type="InterPro" id="IPR022890">
    <property type="entry name" value="Fd--NADP_Rdtase_type_2"/>
</dbReference>
<feature type="binding site" evidence="5">
    <location>
        <position position="38"/>
    </location>
    <ligand>
        <name>FAD</name>
        <dbReference type="ChEBI" id="CHEBI:57692"/>
    </ligand>
</feature>
<dbReference type="PRINTS" id="PR00469">
    <property type="entry name" value="PNDRDTASEII"/>
</dbReference>
<proteinExistence type="inferred from homology"/>
<feature type="binding site" evidence="5">
    <location>
        <position position="327"/>
    </location>
    <ligand>
        <name>FAD</name>
        <dbReference type="ChEBI" id="CHEBI:57692"/>
    </ligand>
</feature>
<feature type="binding site" evidence="5">
    <location>
        <position position="51"/>
    </location>
    <ligand>
        <name>FAD</name>
        <dbReference type="ChEBI" id="CHEBI:57692"/>
    </ligand>
</feature>
<feature type="binding site" evidence="5">
    <location>
        <position position="91"/>
    </location>
    <ligand>
        <name>FAD</name>
        <dbReference type="ChEBI" id="CHEBI:57692"/>
    </ligand>
</feature>
<keyword evidence="3 5" id="KW-0521">NADP</keyword>
<evidence type="ECO:0000313" key="8">
    <source>
        <dbReference type="Proteomes" id="UP000727962"/>
    </source>
</evidence>
<evidence type="ECO:0000259" key="6">
    <source>
        <dbReference type="Pfam" id="PF07992"/>
    </source>
</evidence>
<keyword evidence="2 5" id="KW-0274">FAD</keyword>
<dbReference type="GO" id="GO:0050661">
    <property type="term" value="F:NADP binding"/>
    <property type="evidence" value="ECO:0007669"/>
    <property type="project" value="UniProtKB-UniRule"/>
</dbReference>
<evidence type="ECO:0000256" key="2">
    <source>
        <dbReference type="ARBA" id="ARBA00022827"/>
    </source>
</evidence>
<dbReference type="PRINTS" id="PR00368">
    <property type="entry name" value="FADPNR"/>
</dbReference>
<dbReference type="EC" id="1.18.1.2" evidence="5"/>
<gene>
    <name evidence="7" type="ORF">HYR64_02985</name>
</gene>
<evidence type="ECO:0000313" key="7">
    <source>
        <dbReference type="EMBL" id="MBI1756053.1"/>
    </source>
</evidence>
<sequence length="337" mass="36225">MSQASWETVDVTIIGGGPVGLFAAFYAGMRGMSARILDSLPELGGQLTALYPEKDVFDMPGFTRITAKQLAKEMAEQGTQFGADLVLGQTAQDLVEQEDGYVITTAEGARLPTRTLIIAAGAGAFTPTRLGVPREAEFEGRGLSYGVLDKAALAGKRVAIVGGGDSAFDWCLNLAPIASEITLIHRRDQFRAHEDSVRQVLASNVKKHLWSVVRELHGDSALEGITVENTQTKTCDRLEVDALVVNVGFKSSLGPIKAWGLTIEKNLIVVDPRFETNRPRVFAVGDVCTFPTKLKLIATGVGEAVTAICFAKTYLDPDAKLFPGHSSDMDLFQTGHS</sequence>
<organism evidence="7 8">
    <name type="scientific">Fimbriimonas ginsengisoli</name>
    <dbReference type="NCBI Taxonomy" id="1005039"/>
    <lineage>
        <taxon>Bacteria</taxon>
        <taxon>Bacillati</taxon>
        <taxon>Armatimonadota</taxon>
        <taxon>Fimbriimonadia</taxon>
        <taxon>Fimbriimonadales</taxon>
        <taxon>Fimbriimonadaceae</taxon>
        <taxon>Fimbriimonas</taxon>
    </lineage>
</organism>
<dbReference type="GO" id="GO:0004324">
    <property type="term" value="F:ferredoxin-NADP+ reductase activity"/>
    <property type="evidence" value="ECO:0007669"/>
    <property type="project" value="UniProtKB-UniRule"/>
</dbReference>
<dbReference type="SUPFAM" id="SSF51905">
    <property type="entry name" value="FAD/NAD(P)-binding domain"/>
    <property type="match status" value="1"/>
</dbReference>
<reference evidence="7" key="1">
    <citation type="submission" date="2020-07" db="EMBL/GenBank/DDBJ databases">
        <title>Huge and variable diversity of episymbiotic CPR bacteria and DPANN archaea in groundwater ecosystems.</title>
        <authorList>
            <person name="He C.Y."/>
            <person name="Keren R."/>
            <person name="Whittaker M."/>
            <person name="Farag I.F."/>
            <person name="Doudna J."/>
            <person name="Cate J.H.D."/>
            <person name="Banfield J.F."/>
        </authorList>
    </citation>
    <scope>NUCLEOTIDE SEQUENCE</scope>
    <source>
        <strain evidence="7">NC_groundwater_17_Pr7_B-0.1um_64_12</strain>
    </source>
</reference>
<comment type="similarity">
    <text evidence="5">Belongs to the ferredoxin--NADP reductase type 2 family.</text>
</comment>
<comment type="caution">
    <text evidence="5">Lacks conserved residue(s) required for the propagation of feature annotation.</text>
</comment>
<dbReference type="InterPro" id="IPR023753">
    <property type="entry name" value="FAD/NAD-binding_dom"/>
</dbReference>
<evidence type="ECO:0000256" key="3">
    <source>
        <dbReference type="ARBA" id="ARBA00022857"/>
    </source>
</evidence>
<dbReference type="Proteomes" id="UP000727962">
    <property type="component" value="Unassembled WGS sequence"/>
</dbReference>
<dbReference type="GO" id="GO:0050660">
    <property type="term" value="F:flavin adenine dinucleotide binding"/>
    <property type="evidence" value="ECO:0007669"/>
    <property type="project" value="UniProtKB-UniRule"/>
</dbReference>
<feature type="binding site" evidence="5">
    <location>
        <position position="46"/>
    </location>
    <ligand>
        <name>FAD</name>
        <dbReference type="ChEBI" id="CHEBI:57692"/>
    </ligand>
</feature>
<comment type="subunit">
    <text evidence="5">Homodimer.</text>
</comment>
<feature type="binding site" evidence="5">
    <location>
        <position position="286"/>
    </location>
    <ligand>
        <name>FAD</name>
        <dbReference type="ChEBI" id="CHEBI:57692"/>
    </ligand>
</feature>
<dbReference type="InterPro" id="IPR036188">
    <property type="entry name" value="FAD/NAD-bd_sf"/>
</dbReference>
<feature type="binding site" evidence="5">
    <location>
        <position position="125"/>
    </location>
    <ligand>
        <name>FAD</name>
        <dbReference type="ChEBI" id="CHEBI:57692"/>
    </ligand>
</feature>
<name>A0A931LRD2_FIMGI</name>
<dbReference type="Gene3D" id="3.50.50.60">
    <property type="entry name" value="FAD/NAD(P)-binding domain"/>
    <property type="match status" value="2"/>
</dbReference>
<accession>A0A931LRD2</accession>
<evidence type="ECO:0000256" key="1">
    <source>
        <dbReference type="ARBA" id="ARBA00022630"/>
    </source>
</evidence>
<dbReference type="AlphaFoldDB" id="A0A931LRD2"/>
<feature type="domain" description="FAD/NAD(P)-binding" evidence="6">
    <location>
        <begin position="10"/>
        <end position="303"/>
    </location>
</feature>
<comment type="catalytic activity">
    <reaction evidence="5">
        <text>2 reduced [2Fe-2S]-[ferredoxin] + NADP(+) + H(+) = 2 oxidized [2Fe-2S]-[ferredoxin] + NADPH</text>
        <dbReference type="Rhea" id="RHEA:20125"/>
        <dbReference type="Rhea" id="RHEA-COMP:10000"/>
        <dbReference type="Rhea" id="RHEA-COMP:10001"/>
        <dbReference type="ChEBI" id="CHEBI:15378"/>
        <dbReference type="ChEBI" id="CHEBI:33737"/>
        <dbReference type="ChEBI" id="CHEBI:33738"/>
        <dbReference type="ChEBI" id="CHEBI:57783"/>
        <dbReference type="ChEBI" id="CHEBI:58349"/>
        <dbReference type="EC" id="1.18.1.2"/>
    </reaction>
</comment>